<dbReference type="Pfam" id="PF03364">
    <property type="entry name" value="Polyketide_cyc"/>
    <property type="match status" value="1"/>
</dbReference>
<comment type="caution">
    <text evidence="3">The sequence shown here is derived from an EMBL/GenBank/DDBJ whole genome shotgun (WGS) entry which is preliminary data.</text>
</comment>
<dbReference type="AlphaFoldDB" id="A0A4R3LGP9"/>
<keyword evidence="6" id="KW-1185">Reference proteome</keyword>
<evidence type="ECO:0000313" key="5">
    <source>
        <dbReference type="Proteomes" id="UP000295536"/>
    </source>
</evidence>
<comment type="similarity">
    <text evidence="1">Belongs to the ribosome association toxin RatA family.</text>
</comment>
<protein>
    <submittedName>
        <fullName evidence="4">Persistence and stress-resistance toxin PasT</fullName>
    </submittedName>
    <submittedName>
        <fullName evidence="3">Ribosome-associated toxin RatA of RatAB toxin-antitoxin module</fullName>
    </submittedName>
</protein>
<dbReference type="GO" id="GO:0045333">
    <property type="term" value="P:cellular respiration"/>
    <property type="evidence" value="ECO:0007669"/>
    <property type="project" value="InterPro"/>
</dbReference>
<dbReference type="Proteomes" id="UP000315577">
    <property type="component" value="Unassembled WGS sequence"/>
</dbReference>
<dbReference type="InterPro" id="IPR044996">
    <property type="entry name" value="COQ10-like"/>
</dbReference>
<dbReference type="PANTHER" id="PTHR12901">
    <property type="entry name" value="SPERM PROTEIN HOMOLOG"/>
    <property type="match status" value="1"/>
</dbReference>
<dbReference type="Proteomes" id="UP000295536">
    <property type="component" value="Unassembled WGS sequence"/>
</dbReference>
<evidence type="ECO:0000256" key="1">
    <source>
        <dbReference type="ARBA" id="ARBA00008918"/>
    </source>
</evidence>
<dbReference type="EMBL" id="VJNC01000001">
    <property type="protein sequence ID" value="TSE24111.1"/>
    <property type="molecule type" value="Genomic_DNA"/>
</dbReference>
<dbReference type="GO" id="GO:0048039">
    <property type="term" value="F:ubiquinone binding"/>
    <property type="evidence" value="ECO:0007669"/>
    <property type="project" value="InterPro"/>
</dbReference>
<gene>
    <name evidence="4" type="primary">pasT</name>
    <name evidence="3" type="ORF">EDC36_10818</name>
    <name evidence="4" type="ORF">Tigna_00112</name>
</gene>
<dbReference type="InterPro" id="IPR005031">
    <property type="entry name" value="COQ10_START"/>
</dbReference>
<feature type="domain" description="Coenzyme Q-binding protein COQ10 START" evidence="2">
    <location>
        <begin position="14"/>
        <end position="142"/>
    </location>
</feature>
<dbReference type="RefSeq" id="WP_132962613.1">
    <property type="nucleotide sequence ID" value="NZ_SMAH01000008.1"/>
</dbReference>
<dbReference type="EMBL" id="SMAH01000008">
    <property type="protein sequence ID" value="TCS97614.1"/>
    <property type="molecule type" value="Genomic_DNA"/>
</dbReference>
<sequence>MKPKTVRKSVLVWHSAEQMFDLVSDVEHYPAFLPWCEYGRVLERTPDGMVASIGMAFGGVHKSFTTRNVHEPGRRIRLTLVDGPFSQLEGDWTFTPLGDGAGGQPAACRIDFVLTYGFSSSVLAALVGPVFDRIANTLVDAFVKRADQLHGMQG</sequence>
<accession>A0A4R3LGP9</accession>
<evidence type="ECO:0000313" key="6">
    <source>
        <dbReference type="Proteomes" id="UP000315577"/>
    </source>
</evidence>
<reference evidence="3 5" key="1">
    <citation type="submission" date="2019-03" db="EMBL/GenBank/DDBJ databases">
        <title>Genomic Encyclopedia of Type Strains, Phase IV (KMG-IV): sequencing the most valuable type-strain genomes for metagenomic binning, comparative biology and taxonomic classification.</title>
        <authorList>
            <person name="Goeker M."/>
        </authorList>
    </citation>
    <scope>NUCLEOTIDE SEQUENCE [LARGE SCALE GENOMIC DNA]</scope>
    <source>
        <strain evidence="3 5">DSM 12034</strain>
    </source>
</reference>
<dbReference type="PANTHER" id="PTHR12901:SF10">
    <property type="entry name" value="COENZYME Q-BINDING PROTEIN COQ10, MITOCHONDRIAL"/>
    <property type="match status" value="1"/>
</dbReference>
<dbReference type="Gene3D" id="3.30.530.20">
    <property type="match status" value="1"/>
</dbReference>
<reference evidence="4 6" key="2">
    <citation type="submission" date="2019-07" db="EMBL/GenBank/DDBJ databases">
        <title>Tepidimonas ignava SPS-1037 draft genome.</title>
        <authorList>
            <person name="Da Costa M.S."/>
            <person name="Froufe H.J.C."/>
            <person name="Egas C."/>
            <person name="Albuquerque L."/>
        </authorList>
    </citation>
    <scope>NUCLEOTIDE SEQUENCE [LARGE SCALE GENOMIC DNA]</scope>
    <source>
        <strain evidence="4 6">SPS-1037</strain>
    </source>
</reference>
<name>A0A4R3LGP9_9BURK</name>
<organism evidence="3 5">
    <name type="scientific">Tepidimonas ignava</name>
    <dbReference type="NCBI Taxonomy" id="114249"/>
    <lineage>
        <taxon>Bacteria</taxon>
        <taxon>Pseudomonadati</taxon>
        <taxon>Pseudomonadota</taxon>
        <taxon>Betaproteobacteria</taxon>
        <taxon>Burkholderiales</taxon>
        <taxon>Tepidimonas</taxon>
    </lineage>
</organism>
<dbReference type="InterPro" id="IPR023393">
    <property type="entry name" value="START-like_dom_sf"/>
</dbReference>
<evidence type="ECO:0000313" key="4">
    <source>
        <dbReference type="EMBL" id="TSE24111.1"/>
    </source>
</evidence>
<evidence type="ECO:0000259" key="2">
    <source>
        <dbReference type="Pfam" id="PF03364"/>
    </source>
</evidence>
<evidence type="ECO:0000313" key="3">
    <source>
        <dbReference type="EMBL" id="TCS97614.1"/>
    </source>
</evidence>
<dbReference type="OrthoDB" id="9804759at2"/>
<dbReference type="SUPFAM" id="SSF55961">
    <property type="entry name" value="Bet v1-like"/>
    <property type="match status" value="1"/>
</dbReference>
<dbReference type="CDD" id="cd07813">
    <property type="entry name" value="COQ10p_like"/>
    <property type="match status" value="1"/>
</dbReference>
<proteinExistence type="inferred from homology"/>